<dbReference type="STRING" id="13690.AX777_20370"/>
<keyword evidence="1" id="KW-0472">Membrane</keyword>
<reference evidence="2 3" key="1">
    <citation type="submission" date="2014-03" db="EMBL/GenBank/DDBJ databases">
        <title>Genome sequence of Sphingobium yanoikuyae B1.</title>
        <authorList>
            <person name="Gan H.M."/>
            <person name="Gan H.Y."/>
            <person name="Savka M.A."/>
        </authorList>
    </citation>
    <scope>NUCLEOTIDE SEQUENCE [LARGE SCALE GENOMIC DNA]</scope>
    <source>
        <strain evidence="2 3">B1</strain>
    </source>
</reference>
<feature type="transmembrane region" description="Helical" evidence="1">
    <location>
        <begin position="36"/>
        <end position="57"/>
    </location>
</feature>
<dbReference type="PATRIC" id="fig|13690.10.peg.19"/>
<dbReference type="InterPro" id="IPR007436">
    <property type="entry name" value="DUF485"/>
</dbReference>
<keyword evidence="1" id="KW-1133">Transmembrane helix</keyword>
<dbReference type="EMBL" id="JGVR01000001">
    <property type="protein sequence ID" value="KEZ21340.1"/>
    <property type="molecule type" value="Genomic_DNA"/>
</dbReference>
<keyword evidence="1" id="KW-0812">Transmembrane</keyword>
<dbReference type="InterPro" id="IPR052959">
    <property type="entry name" value="Inner_membrane_assoc"/>
</dbReference>
<evidence type="ECO:0000313" key="3">
    <source>
        <dbReference type="Proteomes" id="UP000028534"/>
    </source>
</evidence>
<name>A0A084ETP8_SPHYA</name>
<gene>
    <name evidence="2" type="ORF">CP98_00017</name>
</gene>
<evidence type="ECO:0000313" key="2">
    <source>
        <dbReference type="EMBL" id="KEZ21340.1"/>
    </source>
</evidence>
<feature type="transmembrane region" description="Helical" evidence="1">
    <location>
        <begin position="69"/>
        <end position="95"/>
    </location>
</feature>
<dbReference type="RefSeq" id="WP_037515744.1">
    <property type="nucleotide sequence ID" value="NZ_JGVR01000001.1"/>
</dbReference>
<dbReference type="GO" id="GO:0005886">
    <property type="term" value="C:plasma membrane"/>
    <property type="evidence" value="ECO:0007669"/>
    <property type="project" value="TreeGrafter"/>
</dbReference>
<organism evidence="2 3">
    <name type="scientific">Sphingobium yanoikuyae</name>
    <name type="common">Sphingomonas yanoikuyae</name>
    <dbReference type="NCBI Taxonomy" id="13690"/>
    <lineage>
        <taxon>Bacteria</taxon>
        <taxon>Pseudomonadati</taxon>
        <taxon>Pseudomonadota</taxon>
        <taxon>Alphaproteobacteria</taxon>
        <taxon>Sphingomonadales</taxon>
        <taxon>Sphingomonadaceae</taxon>
        <taxon>Sphingobium</taxon>
    </lineage>
</organism>
<comment type="caution">
    <text evidence="2">The sequence shown here is derived from an EMBL/GenBank/DDBJ whole genome shotgun (WGS) entry which is preliminary data.</text>
</comment>
<protein>
    <submittedName>
        <fullName evidence="2">Putative membrane protein</fullName>
    </submittedName>
</protein>
<dbReference type="PANTHER" id="PTHR38598">
    <property type="entry name" value="INNER MEMBRANE PROTEIN YJCH"/>
    <property type="match status" value="1"/>
</dbReference>
<accession>A0A084ETP8</accession>
<dbReference type="PANTHER" id="PTHR38598:SF1">
    <property type="entry name" value="INNER MEMBRANE PROTEIN YJCH"/>
    <property type="match status" value="1"/>
</dbReference>
<dbReference type="eggNOG" id="COG3162">
    <property type="taxonomic scope" value="Bacteria"/>
</dbReference>
<dbReference type="Proteomes" id="UP000028534">
    <property type="component" value="Unassembled WGS sequence"/>
</dbReference>
<dbReference type="AlphaFoldDB" id="A0A084ETP8"/>
<dbReference type="Pfam" id="PF04341">
    <property type="entry name" value="DUF485"/>
    <property type="match status" value="1"/>
</dbReference>
<proteinExistence type="predicted"/>
<sequence>MTQQEGHAPADPQAAMIAAVAADPRYGELVARRARLGWWLSAIIFTAFVGYLALIAFDKALLGMPIGDGITSIGIPIGLGLILLAIALTGLYVAYANRHHDAQMAAILKDHGA</sequence>
<evidence type="ECO:0000256" key="1">
    <source>
        <dbReference type="SAM" id="Phobius"/>
    </source>
</evidence>